<accession>A0A383ETV5</accession>
<dbReference type="AlphaFoldDB" id="A0A383ETV5"/>
<evidence type="ECO:0000313" key="1">
    <source>
        <dbReference type="EMBL" id="SVE60352.1"/>
    </source>
</evidence>
<gene>
    <name evidence="1" type="ORF">METZ01_LOCUS513206</name>
</gene>
<dbReference type="EMBL" id="UINC01228858">
    <property type="protein sequence ID" value="SVE60352.1"/>
    <property type="molecule type" value="Genomic_DNA"/>
</dbReference>
<name>A0A383ETV5_9ZZZZ</name>
<protein>
    <submittedName>
        <fullName evidence="1">Uncharacterized protein</fullName>
    </submittedName>
</protein>
<proteinExistence type="predicted"/>
<organism evidence="1">
    <name type="scientific">marine metagenome</name>
    <dbReference type="NCBI Taxonomy" id="408172"/>
    <lineage>
        <taxon>unclassified sequences</taxon>
        <taxon>metagenomes</taxon>
        <taxon>ecological metagenomes</taxon>
    </lineage>
</organism>
<sequence length="218" mass="24554">DLEQEADMFAQIYMKKNMQSLKPQINAVDKLAVRTKTRRGYVPFANAYSSHPDLTSRLFQIKNADLYEFENPLSMKFHAMKKDLKLEPGFLDMNINYLYWAPSSNISKDIEISLVGTIINNHDELSFQIEKIMLNFLGTLGTVNLEGIVDVLIPYSSSSEFVARIQSPPEKALAVIEGIKKKKVIPFGVETSAIVMRPGKPNQGVIGMMNMKCSMTIN</sequence>
<reference evidence="1" key="1">
    <citation type="submission" date="2018-05" db="EMBL/GenBank/DDBJ databases">
        <authorList>
            <person name="Lanie J.A."/>
            <person name="Ng W.-L."/>
            <person name="Kazmierczak K.M."/>
            <person name="Andrzejewski T.M."/>
            <person name="Davidsen T.M."/>
            <person name="Wayne K.J."/>
            <person name="Tettelin H."/>
            <person name="Glass J.I."/>
            <person name="Rusch D."/>
            <person name="Podicherti R."/>
            <person name="Tsui H.-C.T."/>
            <person name="Winkler M.E."/>
        </authorList>
    </citation>
    <scope>NUCLEOTIDE SEQUENCE</scope>
</reference>
<feature type="non-terminal residue" evidence="1">
    <location>
        <position position="1"/>
    </location>
</feature>